<dbReference type="EMBL" id="QUSY01000285">
    <property type="protein sequence ID" value="RHY30685.1"/>
    <property type="molecule type" value="Genomic_DNA"/>
</dbReference>
<evidence type="ECO:0000256" key="5">
    <source>
        <dbReference type="ARBA" id="ARBA00023136"/>
    </source>
</evidence>
<comment type="similarity">
    <text evidence="7">Belongs to the mitochondrial carrier (TC 2.A.29) family.</text>
</comment>
<gene>
    <name evidence="8" type="ORF">DYB32_004108</name>
</gene>
<evidence type="ECO:0000256" key="4">
    <source>
        <dbReference type="ARBA" id="ARBA00022737"/>
    </source>
</evidence>
<organism evidence="8 9">
    <name type="scientific">Aphanomyces invadans</name>
    <dbReference type="NCBI Taxonomy" id="157072"/>
    <lineage>
        <taxon>Eukaryota</taxon>
        <taxon>Sar</taxon>
        <taxon>Stramenopiles</taxon>
        <taxon>Oomycota</taxon>
        <taxon>Saprolegniomycetes</taxon>
        <taxon>Saprolegniales</taxon>
        <taxon>Verrucalvaceae</taxon>
        <taxon>Aphanomyces</taxon>
    </lineage>
</organism>
<keyword evidence="3 6" id="KW-0812">Transmembrane</keyword>
<proteinExistence type="inferred from homology"/>
<evidence type="ECO:0008006" key="10">
    <source>
        <dbReference type="Google" id="ProtNLM"/>
    </source>
</evidence>
<dbReference type="GO" id="GO:0055085">
    <property type="term" value="P:transmembrane transport"/>
    <property type="evidence" value="ECO:0007669"/>
    <property type="project" value="InterPro"/>
</dbReference>
<feature type="repeat" description="Solcar" evidence="6">
    <location>
        <begin position="66"/>
        <end position="158"/>
    </location>
</feature>
<dbReference type="PRINTS" id="PR00926">
    <property type="entry name" value="MITOCARRIER"/>
</dbReference>
<evidence type="ECO:0000256" key="7">
    <source>
        <dbReference type="RuleBase" id="RU000488"/>
    </source>
</evidence>
<keyword evidence="4" id="KW-0677">Repeat</keyword>
<dbReference type="InterPro" id="IPR023395">
    <property type="entry name" value="MCP_dom_sf"/>
</dbReference>
<name>A0A3R6VMV7_9STRA</name>
<evidence type="ECO:0000256" key="6">
    <source>
        <dbReference type="PROSITE-ProRule" id="PRU00282"/>
    </source>
</evidence>
<comment type="caution">
    <text evidence="8">The sequence shown here is derived from an EMBL/GenBank/DDBJ whole genome shotgun (WGS) entry which is preliminary data.</text>
</comment>
<sequence>MRRLPQLDGEMPVDPEAPHDAAVATGEKRPVTIRRSTTGAVSFGDVGDVCTETTDVDITSLHYQVTKQASVLLAGGVAGSIGKTFTAPLSRLTILYQVHSMVTPTHKDKFSGSLYQAFMKVVRREGVFALWKGNGASVVHRFPYSAVNFFTYEAMKDFFEAQTENTSPMLTRFVSGALAAATSTTVCYPIDLIRTRLITQLDNNIRYRGISHAFHRIRAEEGTRGLYRGLSATLLVTVPNMAINFTVFESLKDAVQAFREDPTTGNSSPPPLTAVDTLTCGAVSGISSSIVTFPVDVVRRRMQISGLHVTTTSTAAEATATAWGITRELYLQQGIWGFYRGLTPELLKAHLAADGLWSRLSKKRGGGSIQHSRNASSTASDISYVVIPSWHNMPL</sequence>
<dbReference type="PANTHER" id="PTHR24089">
    <property type="entry name" value="SOLUTE CARRIER FAMILY 25"/>
    <property type="match status" value="1"/>
</dbReference>
<dbReference type="VEuPathDB" id="FungiDB:H310_02771"/>
<evidence type="ECO:0000256" key="2">
    <source>
        <dbReference type="ARBA" id="ARBA00022448"/>
    </source>
</evidence>
<reference evidence="8 9" key="1">
    <citation type="submission" date="2018-08" db="EMBL/GenBank/DDBJ databases">
        <title>Aphanomyces genome sequencing and annotation.</title>
        <authorList>
            <person name="Minardi D."/>
            <person name="Oidtmann B."/>
            <person name="Van Der Giezen M."/>
            <person name="Studholme D.J."/>
        </authorList>
    </citation>
    <scope>NUCLEOTIDE SEQUENCE [LARGE SCALE GENOMIC DNA]</scope>
    <source>
        <strain evidence="8 9">NJM0002</strain>
    </source>
</reference>
<keyword evidence="9" id="KW-1185">Reference proteome</keyword>
<dbReference type="Proteomes" id="UP000285060">
    <property type="component" value="Unassembled WGS sequence"/>
</dbReference>
<dbReference type="PROSITE" id="PS50920">
    <property type="entry name" value="SOLCAR"/>
    <property type="match status" value="3"/>
</dbReference>
<feature type="repeat" description="Solcar" evidence="6">
    <location>
        <begin position="272"/>
        <end position="366"/>
    </location>
</feature>
<evidence type="ECO:0000313" key="8">
    <source>
        <dbReference type="EMBL" id="RHY30685.1"/>
    </source>
</evidence>
<comment type="subcellular location">
    <subcellularLocation>
        <location evidence="1">Membrane</location>
        <topology evidence="1">Multi-pass membrane protein</topology>
    </subcellularLocation>
</comment>
<keyword evidence="5 6" id="KW-0472">Membrane</keyword>
<dbReference type="Pfam" id="PF00153">
    <property type="entry name" value="Mito_carr"/>
    <property type="match status" value="3"/>
</dbReference>
<keyword evidence="2 7" id="KW-0813">Transport</keyword>
<dbReference type="GO" id="GO:0016020">
    <property type="term" value="C:membrane"/>
    <property type="evidence" value="ECO:0007669"/>
    <property type="project" value="UniProtKB-SubCell"/>
</dbReference>
<feature type="repeat" description="Solcar" evidence="6">
    <location>
        <begin position="167"/>
        <end position="254"/>
    </location>
</feature>
<dbReference type="AlphaFoldDB" id="A0A3R6VMV7"/>
<dbReference type="SUPFAM" id="SSF103506">
    <property type="entry name" value="Mitochondrial carrier"/>
    <property type="match status" value="1"/>
</dbReference>
<protein>
    <recommendedName>
        <fullName evidence="10">Mitochondrial carrier protein</fullName>
    </recommendedName>
</protein>
<dbReference type="InterPro" id="IPR002067">
    <property type="entry name" value="MCP"/>
</dbReference>
<evidence type="ECO:0000256" key="1">
    <source>
        <dbReference type="ARBA" id="ARBA00004141"/>
    </source>
</evidence>
<dbReference type="InterPro" id="IPR018108">
    <property type="entry name" value="MCP_transmembrane"/>
</dbReference>
<accession>A0A3R6VMV7</accession>
<evidence type="ECO:0000313" key="9">
    <source>
        <dbReference type="Proteomes" id="UP000285060"/>
    </source>
</evidence>
<evidence type="ECO:0000256" key="3">
    <source>
        <dbReference type="ARBA" id="ARBA00022692"/>
    </source>
</evidence>
<dbReference type="Gene3D" id="1.50.40.10">
    <property type="entry name" value="Mitochondrial carrier domain"/>
    <property type="match status" value="1"/>
</dbReference>